<feature type="compositionally biased region" description="Polar residues" evidence="1">
    <location>
        <begin position="145"/>
        <end position="157"/>
    </location>
</feature>
<reference evidence="3" key="1">
    <citation type="submission" date="2017-03" db="EMBL/GenBank/DDBJ databases">
        <authorList>
            <person name="Sharma R."/>
            <person name="Thines M."/>
        </authorList>
    </citation>
    <scope>NUCLEOTIDE SEQUENCE [LARGE SCALE GENOMIC DNA]</scope>
</reference>
<dbReference type="AlphaFoldDB" id="A0A1W5CUY3"/>
<dbReference type="Proteomes" id="UP000192927">
    <property type="component" value="Unassembled WGS sequence"/>
</dbReference>
<keyword evidence="3" id="KW-1185">Reference proteome</keyword>
<proteinExistence type="predicted"/>
<evidence type="ECO:0000313" key="2">
    <source>
        <dbReference type="EMBL" id="SLM34479.1"/>
    </source>
</evidence>
<accession>A0A1W5CUY3</accession>
<feature type="compositionally biased region" description="Basic and acidic residues" evidence="1">
    <location>
        <begin position="135"/>
        <end position="144"/>
    </location>
</feature>
<feature type="region of interest" description="Disordered" evidence="1">
    <location>
        <begin position="91"/>
        <end position="157"/>
    </location>
</feature>
<feature type="compositionally biased region" description="Low complexity" evidence="1">
    <location>
        <begin position="125"/>
        <end position="134"/>
    </location>
</feature>
<protein>
    <recommendedName>
        <fullName evidence="4">DUF4939 domain-containing protein</fullName>
    </recommendedName>
</protein>
<evidence type="ECO:0008006" key="4">
    <source>
        <dbReference type="Google" id="ProtNLM"/>
    </source>
</evidence>
<organism evidence="2 3">
    <name type="scientific">Lasallia pustulata</name>
    <dbReference type="NCBI Taxonomy" id="136370"/>
    <lineage>
        <taxon>Eukaryota</taxon>
        <taxon>Fungi</taxon>
        <taxon>Dikarya</taxon>
        <taxon>Ascomycota</taxon>
        <taxon>Pezizomycotina</taxon>
        <taxon>Lecanoromycetes</taxon>
        <taxon>OSLEUM clade</taxon>
        <taxon>Umbilicariomycetidae</taxon>
        <taxon>Umbilicariales</taxon>
        <taxon>Umbilicariaceae</taxon>
        <taxon>Lasallia</taxon>
    </lineage>
</organism>
<evidence type="ECO:0000313" key="3">
    <source>
        <dbReference type="Proteomes" id="UP000192927"/>
    </source>
</evidence>
<dbReference type="EMBL" id="FWEW01000287">
    <property type="protein sequence ID" value="SLM34479.1"/>
    <property type="molecule type" value="Genomic_DNA"/>
</dbReference>
<feature type="region of interest" description="Disordered" evidence="1">
    <location>
        <begin position="199"/>
        <end position="229"/>
    </location>
</feature>
<evidence type="ECO:0000256" key="1">
    <source>
        <dbReference type="SAM" id="MobiDB-lite"/>
    </source>
</evidence>
<feature type="compositionally biased region" description="Polar residues" evidence="1">
    <location>
        <begin position="112"/>
        <end position="124"/>
    </location>
</feature>
<name>A0A1W5CUY3_9LECA</name>
<sequence length="587" mass="64284">MSTTGSTKAVEAKAVGPEEGVVTVKPLKLVTPTIFTGNRKKLDTFLLQLVLYFKFNQSSFAGEADKVQYAAYYLQREAKDWFRPYIQEILPKDQDQDQDQNQDQNQDKAQTKENLSPKPNQLTPSMASSQSMDMSAKEHTDHSDQMSTPTLTPRSSTNKTKSYAFAVNSSPANLFTYIQNGQPAGKLFNITSVNATNINGKKRKIAGSPPKSRKQPEKPNPNTDTEEEDLNTTYKAAKKALWKVLSGVTPEAKMEVRQAMYHLDKALNQTTAENPLQTQLQQLNAKMDTLLQKQDLAAQSVKIQKSLQNQAVTAATIAISATAALGANTATAAKKPGISVQKTWAQKAAVTGLEDTAWIKVTAKAAKPKPKVTAESVYRGSQLLLTPKTAVTSINSIAYRNTINNALKQAKINNVLVSTVAVSRTGASIVVTTAEGKTAEDLLKHKAIWEPELDLAQIKKNNKWHKILLHGLPTAVFNTKDGLEMLQEEVELFNKAIKLVTKPVWLSTAENRQNKMHASAIISVATQEEAQNALRTRVVVAGIADLDIHIKNVSTHPGAKYVQETTTPDVTPALSAKKGKKSVHIQR</sequence>